<feature type="compositionally biased region" description="Basic residues" evidence="1">
    <location>
        <begin position="344"/>
        <end position="353"/>
    </location>
</feature>
<dbReference type="AlphaFoldDB" id="A0A0C2X187"/>
<feature type="region of interest" description="Disordered" evidence="1">
    <location>
        <begin position="519"/>
        <end position="599"/>
    </location>
</feature>
<feature type="region of interest" description="Disordered" evidence="1">
    <location>
        <begin position="219"/>
        <end position="238"/>
    </location>
</feature>
<evidence type="ECO:0000313" key="2">
    <source>
        <dbReference type="EMBL" id="KIM32028.1"/>
    </source>
</evidence>
<feature type="compositionally biased region" description="Low complexity" evidence="1">
    <location>
        <begin position="551"/>
        <end position="571"/>
    </location>
</feature>
<keyword evidence="3" id="KW-1185">Reference proteome</keyword>
<dbReference type="EMBL" id="KN824281">
    <property type="protein sequence ID" value="KIM32028.1"/>
    <property type="molecule type" value="Genomic_DNA"/>
</dbReference>
<feature type="region of interest" description="Disordered" evidence="1">
    <location>
        <begin position="633"/>
        <end position="685"/>
    </location>
</feature>
<gene>
    <name evidence="2" type="ORF">M408DRAFT_327389</name>
</gene>
<accession>A0A0C2X187</accession>
<evidence type="ECO:0000256" key="1">
    <source>
        <dbReference type="SAM" id="MobiDB-lite"/>
    </source>
</evidence>
<reference evidence="3" key="2">
    <citation type="submission" date="2015-01" db="EMBL/GenBank/DDBJ databases">
        <title>Evolutionary Origins and Diversification of the Mycorrhizal Mutualists.</title>
        <authorList>
            <consortium name="DOE Joint Genome Institute"/>
            <consortium name="Mycorrhizal Genomics Consortium"/>
            <person name="Kohler A."/>
            <person name="Kuo A."/>
            <person name="Nagy L.G."/>
            <person name="Floudas D."/>
            <person name="Copeland A."/>
            <person name="Barry K.W."/>
            <person name="Cichocki N."/>
            <person name="Veneault-Fourrey C."/>
            <person name="LaButti K."/>
            <person name="Lindquist E.A."/>
            <person name="Lipzen A."/>
            <person name="Lundell T."/>
            <person name="Morin E."/>
            <person name="Murat C."/>
            <person name="Riley R."/>
            <person name="Ohm R."/>
            <person name="Sun H."/>
            <person name="Tunlid A."/>
            <person name="Henrissat B."/>
            <person name="Grigoriev I.V."/>
            <person name="Hibbett D.S."/>
            <person name="Martin F."/>
        </authorList>
    </citation>
    <scope>NUCLEOTIDE SEQUENCE [LARGE SCALE GENOMIC DNA]</scope>
    <source>
        <strain evidence="3">MAFF 305830</strain>
    </source>
</reference>
<dbReference type="HOGENOM" id="CLU_419842_0_0_1"/>
<feature type="compositionally biased region" description="Polar residues" evidence="1">
    <location>
        <begin position="332"/>
        <end position="342"/>
    </location>
</feature>
<feature type="compositionally biased region" description="Polar residues" evidence="1">
    <location>
        <begin position="228"/>
        <end position="238"/>
    </location>
</feature>
<feature type="region of interest" description="Disordered" evidence="1">
    <location>
        <begin position="1"/>
        <end position="71"/>
    </location>
</feature>
<feature type="region of interest" description="Disordered" evidence="1">
    <location>
        <begin position="468"/>
        <end position="504"/>
    </location>
</feature>
<feature type="compositionally biased region" description="Basic and acidic residues" evidence="1">
    <location>
        <begin position="483"/>
        <end position="498"/>
    </location>
</feature>
<feature type="region of interest" description="Disordered" evidence="1">
    <location>
        <begin position="326"/>
        <end position="385"/>
    </location>
</feature>
<sequence length="726" mass="78531">MANNPRQVSRRTDANAQAMYNDPTPRSPFSDDDDYVVISRNSYDDTPGFRPSMGSSSDHHYSGANPVRLSQDPLLQPSERYEQQQPGSDTERRLLTLNELNPVERAALVRQSRKLNKILGTTPHIAENSPTLSPRNAPNKLQRRGTLAGSDIRFDRSATMAALNSPPLEPPAGSQWGKTATSLVASAATNSNAPVLLLNVAPSSGEVVDVKRARRLSDSSVTSSLASFNTGPRRSGSNRLVVKRQTTNDSLEDGQVLILPAAPDASKSRVANSGIYIPPSPTSPPYISDSVRRQQTRARMAKLQQIMGESVPSELVMGANADTTRRRRLSMESPTTPVSASTKALKHKRSKTFWRKDFNEPAGFDSAPENSGKGHSKAKSREMPPIEDLLRNQLQIPMDEKQKALNVKRALKMAAVFGVPPPQVLYQDIPTPKSASSFDPSMSRQSLASLAYMLDHDRDSLYDLLASTADSDSSGEDEPVDWPYERKNRSDSLPEARTKASTSAVTATLGNAKYTIAGRYPDMAPPTPPFGGHAARASQENEKATIHKPSKSTSSASPPVPTYSTTVSTPSGADEGNRVKRHSSATKSKSSPHAADQQFVARRRRAKKLSRFFGVGYNDLFNTLVYEDGLNEQFDQGAESPPPPLPQASFPRSGVDPPGRSDSLSPHRLPSAAPSSYRGTGRGGTVMVQTDSGKAPTVLRTSANLAADVDAADLGEMMARLRALRA</sequence>
<reference evidence="2 3" key="1">
    <citation type="submission" date="2014-04" db="EMBL/GenBank/DDBJ databases">
        <authorList>
            <consortium name="DOE Joint Genome Institute"/>
            <person name="Kuo A."/>
            <person name="Zuccaro A."/>
            <person name="Kohler A."/>
            <person name="Nagy L.G."/>
            <person name="Floudas D."/>
            <person name="Copeland A."/>
            <person name="Barry K.W."/>
            <person name="Cichocki N."/>
            <person name="Veneault-Fourrey C."/>
            <person name="LaButti K."/>
            <person name="Lindquist E.A."/>
            <person name="Lipzen A."/>
            <person name="Lundell T."/>
            <person name="Morin E."/>
            <person name="Murat C."/>
            <person name="Sun H."/>
            <person name="Tunlid A."/>
            <person name="Henrissat B."/>
            <person name="Grigoriev I.V."/>
            <person name="Hibbett D.S."/>
            <person name="Martin F."/>
            <person name="Nordberg H.P."/>
            <person name="Cantor M.N."/>
            <person name="Hua S.X."/>
        </authorList>
    </citation>
    <scope>NUCLEOTIDE SEQUENCE [LARGE SCALE GENOMIC DNA]</scope>
    <source>
        <strain evidence="2 3">MAFF 305830</strain>
    </source>
</reference>
<dbReference type="Proteomes" id="UP000054097">
    <property type="component" value="Unassembled WGS sequence"/>
</dbReference>
<proteinExistence type="predicted"/>
<protein>
    <submittedName>
        <fullName evidence="2">Uncharacterized protein</fullName>
    </submittedName>
</protein>
<evidence type="ECO:0000313" key="3">
    <source>
        <dbReference type="Proteomes" id="UP000054097"/>
    </source>
</evidence>
<organism evidence="2 3">
    <name type="scientific">Serendipita vermifera MAFF 305830</name>
    <dbReference type="NCBI Taxonomy" id="933852"/>
    <lineage>
        <taxon>Eukaryota</taxon>
        <taxon>Fungi</taxon>
        <taxon>Dikarya</taxon>
        <taxon>Basidiomycota</taxon>
        <taxon>Agaricomycotina</taxon>
        <taxon>Agaricomycetes</taxon>
        <taxon>Sebacinales</taxon>
        <taxon>Serendipitaceae</taxon>
        <taxon>Serendipita</taxon>
    </lineage>
</organism>
<dbReference type="OrthoDB" id="354769at2759"/>
<name>A0A0C2X187_SERVB</name>